<reference evidence="7 8" key="1">
    <citation type="submission" date="2019-07" db="EMBL/GenBank/DDBJ databases">
        <title>Complete Genome Sequence of Leptotrichia shahii Strain JCM 16776.</title>
        <authorList>
            <person name="Watanabe S."/>
            <person name="Cui L."/>
        </authorList>
    </citation>
    <scope>NUCLEOTIDE SEQUENCE [LARGE SCALE GENOMIC DNA]</scope>
    <source>
        <strain evidence="7 8">JCM16776</strain>
    </source>
</reference>
<dbReference type="STRING" id="1122172.GCA_000373045_00704"/>
<dbReference type="CDD" id="cd01189">
    <property type="entry name" value="INT_ICEBs1_C_like"/>
    <property type="match status" value="1"/>
</dbReference>
<evidence type="ECO:0000259" key="6">
    <source>
        <dbReference type="PROSITE" id="PS51900"/>
    </source>
</evidence>
<evidence type="ECO:0000256" key="2">
    <source>
        <dbReference type="ARBA" id="ARBA00023125"/>
    </source>
</evidence>
<feature type="domain" description="Core-binding (CB)" evidence="6">
    <location>
        <begin position="61"/>
        <end position="142"/>
    </location>
</feature>
<proteinExistence type="inferred from homology"/>
<dbReference type="EMBL" id="AP019827">
    <property type="protein sequence ID" value="BBM40478.1"/>
    <property type="molecule type" value="Genomic_DNA"/>
</dbReference>
<dbReference type="InterPro" id="IPR050090">
    <property type="entry name" value="Tyrosine_recombinase_XerCD"/>
</dbReference>
<name>A0A510JMF2_9FUSO</name>
<evidence type="ECO:0000256" key="1">
    <source>
        <dbReference type="ARBA" id="ARBA00008857"/>
    </source>
</evidence>
<comment type="similarity">
    <text evidence="1">Belongs to the 'phage' integrase family.</text>
</comment>
<evidence type="ECO:0000256" key="3">
    <source>
        <dbReference type="ARBA" id="ARBA00023172"/>
    </source>
</evidence>
<feature type="domain" description="Tyr recombinase" evidence="5">
    <location>
        <begin position="164"/>
        <end position="365"/>
    </location>
</feature>
<dbReference type="GO" id="GO:0015074">
    <property type="term" value="P:DNA integration"/>
    <property type="evidence" value="ECO:0007669"/>
    <property type="project" value="InterPro"/>
</dbReference>
<dbReference type="GO" id="GO:0006310">
    <property type="term" value="P:DNA recombination"/>
    <property type="evidence" value="ECO:0007669"/>
    <property type="project" value="UniProtKB-KW"/>
</dbReference>
<dbReference type="InterPro" id="IPR002104">
    <property type="entry name" value="Integrase_catalytic"/>
</dbReference>
<gene>
    <name evidence="7" type="primary">xerD</name>
    <name evidence="7" type="ORF">JCM16776_0698</name>
</gene>
<dbReference type="Gene3D" id="1.10.150.130">
    <property type="match status" value="1"/>
</dbReference>
<dbReference type="InterPro" id="IPR010998">
    <property type="entry name" value="Integrase_recombinase_N"/>
</dbReference>
<dbReference type="GO" id="GO:0003677">
    <property type="term" value="F:DNA binding"/>
    <property type="evidence" value="ECO:0007669"/>
    <property type="project" value="UniProtKB-UniRule"/>
</dbReference>
<dbReference type="KEGG" id="lsz:JCM16776_0698"/>
<dbReference type="OrthoDB" id="9785687at2"/>
<dbReference type="InterPro" id="IPR028259">
    <property type="entry name" value="AP2-like_int_N"/>
</dbReference>
<dbReference type="SUPFAM" id="SSF56349">
    <property type="entry name" value="DNA breaking-rejoining enzymes"/>
    <property type="match status" value="1"/>
</dbReference>
<dbReference type="InterPro" id="IPR044068">
    <property type="entry name" value="CB"/>
</dbReference>
<dbReference type="PANTHER" id="PTHR30349:SF64">
    <property type="entry name" value="PROPHAGE INTEGRASE INTD-RELATED"/>
    <property type="match status" value="1"/>
</dbReference>
<dbReference type="Gene3D" id="1.10.443.10">
    <property type="entry name" value="Intergrase catalytic core"/>
    <property type="match status" value="1"/>
</dbReference>
<dbReference type="Proteomes" id="UP000322617">
    <property type="component" value="Chromosome"/>
</dbReference>
<organism evidence="7 8">
    <name type="scientific">Leptotrichia shahii</name>
    <dbReference type="NCBI Taxonomy" id="157691"/>
    <lineage>
        <taxon>Bacteria</taxon>
        <taxon>Fusobacteriati</taxon>
        <taxon>Fusobacteriota</taxon>
        <taxon>Fusobacteriia</taxon>
        <taxon>Fusobacteriales</taxon>
        <taxon>Leptotrichiaceae</taxon>
        <taxon>Leptotrichia</taxon>
    </lineage>
</organism>
<sequence>MAKNIRFKNNKYYFRTYVTLESGERKQIERVGGKTEKEAERALMKFELEHEGKYLRVNSKMRLFDFLDRFFDEYSINWNGNTKKSNKNRLKFIKDNFNNISLNKINTYTMQQEFNKISKKGYKKSYINIIKAFLNSAFKYAIKIMKILETNPLTDITINGKISIKKRAFTIDELEELKNFLSVPKKRKYYHLFIVLLNTGARVGEILALGWENIDFENNKISIEKSLYYDDGGHPHLNETPKNKYSIRDVYVNEETMNIFREKLEIYKQNKKEFRNYFKDGGFVFSRNDGTLEKKAYIDYFRKLIKRKIKITSPIHSLRHTHISFLVEAGYNLKNIQERVGHNDLKTTLNIYTHVTNEQKKNLGVSLNFFTKK</sequence>
<dbReference type="PANTHER" id="PTHR30349">
    <property type="entry name" value="PHAGE INTEGRASE-RELATED"/>
    <property type="match status" value="1"/>
</dbReference>
<dbReference type="AlphaFoldDB" id="A0A510JMF2"/>
<dbReference type="Pfam" id="PF00589">
    <property type="entry name" value="Phage_integrase"/>
    <property type="match status" value="1"/>
</dbReference>
<dbReference type="InterPro" id="IPR013762">
    <property type="entry name" value="Integrase-like_cat_sf"/>
</dbReference>
<keyword evidence="8" id="KW-1185">Reference proteome</keyword>
<evidence type="ECO:0000313" key="7">
    <source>
        <dbReference type="EMBL" id="BBM40478.1"/>
    </source>
</evidence>
<keyword evidence="3" id="KW-0233">DNA recombination</keyword>
<evidence type="ECO:0000313" key="8">
    <source>
        <dbReference type="Proteomes" id="UP000322617"/>
    </source>
</evidence>
<dbReference type="InterPro" id="IPR011010">
    <property type="entry name" value="DNA_brk_join_enz"/>
</dbReference>
<protein>
    <submittedName>
        <fullName evidence="7">Tyrosine recombinase XerD</fullName>
    </submittedName>
</protein>
<evidence type="ECO:0000259" key="5">
    <source>
        <dbReference type="PROSITE" id="PS51898"/>
    </source>
</evidence>
<dbReference type="Pfam" id="PF14657">
    <property type="entry name" value="Arm-DNA-bind_4"/>
    <property type="match status" value="1"/>
</dbReference>
<dbReference type="RefSeq" id="WP_040505592.1">
    <property type="nucleotide sequence ID" value="NZ_AP019827.1"/>
</dbReference>
<accession>A0A510JMF2</accession>
<evidence type="ECO:0000256" key="4">
    <source>
        <dbReference type="PROSITE-ProRule" id="PRU01248"/>
    </source>
</evidence>
<dbReference type="PROSITE" id="PS51898">
    <property type="entry name" value="TYR_RECOMBINASE"/>
    <property type="match status" value="1"/>
</dbReference>
<keyword evidence="2 4" id="KW-0238">DNA-binding</keyword>
<dbReference type="PROSITE" id="PS51900">
    <property type="entry name" value="CB"/>
    <property type="match status" value="1"/>
</dbReference>